<sequence length="126" mass="14900">MKIALETLNKVVLRLQQKEPVTDIENDMLLGLLNNVYIYYRKMEDISMLDVLIVLYERLTGVKADKKEEVTRFIENFSAKGLVKLLDRLEQKGKRQKEVKVDDMFINETRMYYKVVANKIKERGIK</sequence>
<dbReference type="OrthoDB" id="14572at10239"/>
<dbReference type="EMBL" id="KX373685">
    <property type="protein sequence ID" value="ANM46683.1"/>
    <property type="molecule type" value="Genomic_DNA"/>
</dbReference>
<dbReference type="Proteomes" id="UP000214342">
    <property type="component" value="Segment"/>
</dbReference>
<name>A0A192YB33_9CAUD</name>
<keyword evidence="2" id="KW-1185">Reference proteome</keyword>
<evidence type="ECO:0000313" key="1">
    <source>
        <dbReference type="EMBL" id="ANM46683.1"/>
    </source>
</evidence>
<accession>A0A192YB33</accession>
<organism evidence="1 2">
    <name type="scientific">Lactococcus phage D4410</name>
    <dbReference type="NCBI Taxonomy" id="1862958"/>
    <lineage>
        <taxon>Viruses</taxon>
        <taxon>Duplodnaviria</taxon>
        <taxon>Heunggongvirae</taxon>
        <taxon>Uroviricota</taxon>
        <taxon>Caudoviricetes</taxon>
        <taxon>Ceduovirus</taxon>
        <taxon>Ceduovirus D4410</taxon>
    </lineage>
</organism>
<dbReference type="RefSeq" id="YP_009287195.1">
    <property type="nucleotide sequence ID" value="NC_031071.1"/>
</dbReference>
<dbReference type="GeneID" id="29066226"/>
<protein>
    <submittedName>
        <fullName evidence="1">DNA polymerase</fullName>
    </submittedName>
</protein>
<evidence type="ECO:0000313" key="2">
    <source>
        <dbReference type="Proteomes" id="UP000214342"/>
    </source>
</evidence>
<dbReference type="KEGG" id="vg:29066226"/>
<proteinExistence type="predicted"/>
<reference evidence="1" key="1">
    <citation type="journal article" date="2016" name="J. Gen. Virol.">
        <title>Genetic Determinants of Lactococcal C2likeviruses for Host Infection and Their Role in Phage Evolution.</title>
        <authorList>
            <person name="Romero D.A."/>
            <person name="Millen A.M."/>
            <person name="Tremblay D."/>
            <person name="Labrie S."/>
            <person name="Fengler K.A."/>
            <person name="Roos P."/>
        </authorList>
    </citation>
    <scope>NUCLEOTIDE SEQUENCE [LARGE SCALE GENOMIC DNA]</scope>
    <source>
        <strain evidence="1">D4410</strain>
    </source>
</reference>